<dbReference type="PANTHER" id="PTHR43363">
    <property type="entry name" value="HYPOXANTHINE PHOSPHORIBOSYLTRANSFERASE"/>
    <property type="match status" value="1"/>
</dbReference>
<name>A0A9X2D039_9GAMM</name>
<dbReference type="Proteomes" id="UP001139721">
    <property type="component" value="Unassembled WGS sequence"/>
</dbReference>
<dbReference type="AlphaFoldDB" id="A0A9X2D039"/>
<evidence type="ECO:0000313" key="5">
    <source>
        <dbReference type="Proteomes" id="UP001139721"/>
    </source>
</evidence>
<comment type="caution">
    <text evidence="4">The sequence shown here is derived from an EMBL/GenBank/DDBJ whole genome shotgun (WGS) entry which is preliminary data.</text>
</comment>
<dbReference type="EMBL" id="JAJKBJ010000005">
    <property type="protein sequence ID" value="MCL9683625.1"/>
    <property type="molecule type" value="Genomic_DNA"/>
</dbReference>
<keyword evidence="5" id="KW-1185">Reference proteome</keyword>
<dbReference type="GO" id="GO:0016757">
    <property type="term" value="F:glycosyltransferase activity"/>
    <property type="evidence" value="ECO:0007669"/>
    <property type="project" value="UniProtKB-KW"/>
</dbReference>
<dbReference type="CDD" id="cd06223">
    <property type="entry name" value="PRTases_typeI"/>
    <property type="match status" value="1"/>
</dbReference>
<accession>A0A9X2D039</accession>
<evidence type="ECO:0000313" key="4">
    <source>
        <dbReference type="EMBL" id="MCL9683625.1"/>
    </source>
</evidence>
<dbReference type="Pfam" id="PF00156">
    <property type="entry name" value="Pribosyltran"/>
    <property type="match status" value="1"/>
</dbReference>
<protein>
    <submittedName>
        <fullName evidence="4">Phosphoribosyltransferase</fullName>
    </submittedName>
</protein>
<dbReference type="InterPro" id="IPR029057">
    <property type="entry name" value="PRTase-like"/>
</dbReference>
<organism evidence="4 5">
    <name type="scientific">Legionella maioricensis</name>
    <dbReference type="NCBI Taxonomy" id="2896528"/>
    <lineage>
        <taxon>Bacteria</taxon>
        <taxon>Pseudomonadati</taxon>
        <taxon>Pseudomonadota</taxon>
        <taxon>Gammaproteobacteria</taxon>
        <taxon>Legionellales</taxon>
        <taxon>Legionellaceae</taxon>
        <taxon>Legionella</taxon>
    </lineage>
</organism>
<evidence type="ECO:0000259" key="3">
    <source>
        <dbReference type="Pfam" id="PF00156"/>
    </source>
</evidence>
<proteinExistence type="predicted"/>
<dbReference type="Gene3D" id="3.40.50.2020">
    <property type="match status" value="1"/>
</dbReference>
<keyword evidence="2" id="KW-0808">Transferase</keyword>
<reference evidence="4" key="1">
    <citation type="submission" date="2021-11" db="EMBL/GenBank/DDBJ databases">
        <title>Legionella maioricencis sp. nov., a new species isolated from hot water samples in Mallorca.</title>
        <authorList>
            <person name="Crespi S."/>
            <person name="Drasar V."/>
            <person name="Salva-Serra F."/>
            <person name="Jaen-Luchoro D."/>
            <person name="Pineiro-Iglesias B."/>
            <person name="Aliaga F."/>
            <person name="Fernandez-Juarez V."/>
            <person name="Coll G."/>
            <person name="Moore E.R.B."/>
            <person name="Bennasar-Figueras A."/>
        </authorList>
    </citation>
    <scope>NUCLEOTIDE SEQUENCE</scope>
    <source>
        <strain evidence="4">HCPI-6</strain>
    </source>
</reference>
<sequence length="208" mass="23797">MKQSFSARIVTLQEVYAASYKLALLIMDSHHVFDTVIAIARGGFPVARFICDFLNIKAMGAIQIKHYLAGAREQGKTEIIAPVNIEVAGRKILLIDDVNDSGKTLIVARDYIQSLHPMLLKTAVIHEKPNTIAQVDFVAEKITEWKWLMYQWAVTEDILGFLHKDNMLEADEEAAYAHLIKKYDLTIDKNYFYDILKLKENYYKTPES</sequence>
<dbReference type="InterPro" id="IPR000836">
    <property type="entry name" value="PRTase_dom"/>
</dbReference>
<dbReference type="SUPFAM" id="SSF53271">
    <property type="entry name" value="PRTase-like"/>
    <property type="match status" value="1"/>
</dbReference>
<feature type="domain" description="Phosphoribosyltransferase" evidence="3">
    <location>
        <begin position="21"/>
        <end position="147"/>
    </location>
</feature>
<evidence type="ECO:0000256" key="2">
    <source>
        <dbReference type="ARBA" id="ARBA00022679"/>
    </source>
</evidence>
<dbReference type="RefSeq" id="WP_250421817.1">
    <property type="nucleotide sequence ID" value="NZ_JAJKBJ010000005.1"/>
</dbReference>
<keyword evidence="1 4" id="KW-0328">Glycosyltransferase</keyword>
<evidence type="ECO:0000256" key="1">
    <source>
        <dbReference type="ARBA" id="ARBA00022676"/>
    </source>
</evidence>
<dbReference type="PANTHER" id="PTHR43363:SF1">
    <property type="entry name" value="HYPOXANTHINE-GUANINE PHOSPHORIBOSYLTRANSFERASE"/>
    <property type="match status" value="1"/>
</dbReference>
<gene>
    <name evidence="4" type="ORF">LOX96_05935</name>
</gene>